<sequence length="237" mass="25704">MKRLTSALRLEVTLQVRQRFLHAAVFSGLIWLAVLLPMSHALRPIAEPYILLGDIAIIGFFFIGGSVSFEKQERTLGAVISTPLRFWEYLGVKLAVLLGVSVMVALIVVSAAHGFAYRPLPLLTGVVLGTLLMLLVGFITSLPFSSVSDWFMSATGPLAVMTGLPVLYYSGVWESPVLYLIPTLGPLLLLGEAFDQVTLAPWQVAYAVLYPLAGLAVLFWVARALFGHYVVARSGGV</sequence>
<accession>A0A1X0K119</accession>
<gene>
    <name evidence="2" type="ORF">BST47_02850</name>
</gene>
<organism evidence="2 3">
    <name type="scientific">Mycolicibacterium tusciae</name>
    <dbReference type="NCBI Taxonomy" id="75922"/>
    <lineage>
        <taxon>Bacteria</taxon>
        <taxon>Bacillati</taxon>
        <taxon>Actinomycetota</taxon>
        <taxon>Actinomycetes</taxon>
        <taxon>Mycobacteriales</taxon>
        <taxon>Mycobacteriaceae</taxon>
        <taxon>Mycolicibacterium</taxon>
    </lineage>
</organism>
<reference evidence="2 3" key="1">
    <citation type="submission" date="2017-02" db="EMBL/GenBank/DDBJ databases">
        <title>The new phylogeny of genus Mycobacterium.</title>
        <authorList>
            <person name="Tortoli E."/>
            <person name="Trovato A."/>
            <person name="Cirillo D.M."/>
        </authorList>
    </citation>
    <scope>NUCLEOTIDE SEQUENCE [LARGE SCALE GENOMIC DNA]</scope>
    <source>
        <strain evidence="2 3">DSM 44338</strain>
    </source>
</reference>
<feature type="transmembrane region" description="Helical" evidence="1">
    <location>
        <begin position="122"/>
        <end position="144"/>
    </location>
</feature>
<dbReference type="AlphaFoldDB" id="A0A1X0K119"/>
<feature type="transmembrane region" description="Helical" evidence="1">
    <location>
        <begin position="150"/>
        <end position="170"/>
    </location>
</feature>
<dbReference type="Proteomes" id="UP000192411">
    <property type="component" value="Unassembled WGS sequence"/>
</dbReference>
<dbReference type="OrthoDB" id="3619398at2"/>
<keyword evidence="1" id="KW-0812">Transmembrane</keyword>
<feature type="transmembrane region" description="Helical" evidence="1">
    <location>
        <begin position="89"/>
        <end position="110"/>
    </location>
</feature>
<protein>
    <submittedName>
        <fullName evidence="2">Fluoroquinolone transporter permease</fullName>
    </submittedName>
</protein>
<proteinExistence type="predicted"/>
<evidence type="ECO:0000313" key="2">
    <source>
        <dbReference type="EMBL" id="ORB68834.1"/>
    </source>
</evidence>
<keyword evidence="1" id="KW-1133">Transmembrane helix</keyword>
<dbReference type="STRING" id="75922.BST47_02850"/>
<dbReference type="EMBL" id="MVIM01000001">
    <property type="protein sequence ID" value="ORB68834.1"/>
    <property type="molecule type" value="Genomic_DNA"/>
</dbReference>
<dbReference type="RefSeq" id="WP_083123650.1">
    <property type="nucleotide sequence ID" value="NZ_MVIM01000001.1"/>
</dbReference>
<feature type="transmembrane region" description="Helical" evidence="1">
    <location>
        <begin position="206"/>
        <end position="226"/>
    </location>
</feature>
<keyword evidence="3" id="KW-1185">Reference proteome</keyword>
<keyword evidence="1" id="KW-0472">Membrane</keyword>
<name>A0A1X0K119_9MYCO</name>
<dbReference type="Pfam" id="PF24686">
    <property type="entry name" value="FLQE3_permease"/>
    <property type="match status" value="1"/>
</dbReference>
<evidence type="ECO:0000313" key="3">
    <source>
        <dbReference type="Proteomes" id="UP000192411"/>
    </source>
</evidence>
<feature type="transmembrane region" description="Helical" evidence="1">
    <location>
        <begin position="49"/>
        <end position="69"/>
    </location>
</feature>
<feature type="transmembrane region" description="Helical" evidence="1">
    <location>
        <begin position="20"/>
        <end position="37"/>
    </location>
</feature>
<evidence type="ECO:0000256" key="1">
    <source>
        <dbReference type="SAM" id="Phobius"/>
    </source>
</evidence>
<dbReference type="InterPro" id="IPR056926">
    <property type="entry name" value="FLQE3_permease"/>
</dbReference>
<comment type="caution">
    <text evidence="2">The sequence shown here is derived from an EMBL/GenBank/DDBJ whole genome shotgun (WGS) entry which is preliminary data.</text>
</comment>